<feature type="transmembrane region" description="Helical" evidence="1">
    <location>
        <begin position="98"/>
        <end position="119"/>
    </location>
</feature>
<dbReference type="Proteomes" id="UP000517916">
    <property type="component" value="Unassembled WGS sequence"/>
</dbReference>
<sequence length="123" mass="12362">MIGGSAPLEVRVAALVFALGGLLFAGGSFAWGTQIGDTSVAIVPAVDAVVGLLLGGLLAVGARAARMPAFVWAALITILQIVLALGVAPVWLRILCGLLAAAHVYAFVLLNTAPAGRYLGGAR</sequence>
<evidence type="ECO:0000256" key="1">
    <source>
        <dbReference type="SAM" id="Phobius"/>
    </source>
</evidence>
<keyword evidence="1" id="KW-0472">Membrane</keyword>
<evidence type="ECO:0008006" key="4">
    <source>
        <dbReference type="Google" id="ProtNLM"/>
    </source>
</evidence>
<protein>
    <recommendedName>
        <fullName evidence="4">DUF4345 domain-containing protein</fullName>
    </recommendedName>
</protein>
<organism evidence="2 3">
    <name type="scientific">Kutzneria viridogrisea</name>
    <dbReference type="NCBI Taxonomy" id="47990"/>
    <lineage>
        <taxon>Bacteria</taxon>
        <taxon>Bacillati</taxon>
        <taxon>Actinomycetota</taxon>
        <taxon>Actinomycetes</taxon>
        <taxon>Pseudonocardiales</taxon>
        <taxon>Pseudonocardiaceae</taxon>
        <taxon>Kutzneria</taxon>
    </lineage>
</organism>
<comment type="caution">
    <text evidence="2">The sequence shown here is derived from an EMBL/GenBank/DDBJ whole genome shotgun (WGS) entry which is preliminary data.</text>
</comment>
<gene>
    <name evidence="2" type="ORF">BC739_002781</name>
</gene>
<accession>A0ABR6BFZ9</accession>
<evidence type="ECO:0000313" key="3">
    <source>
        <dbReference type="Proteomes" id="UP000517916"/>
    </source>
</evidence>
<feature type="transmembrane region" description="Helical" evidence="1">
    <location>
        <begin position="69"/>
        <end position="92"/>
    </location>
</feature>
<dbReference type="EMBL" id="JACJID010000002">
    <property type="protein sequence ID" value="MBA8925582.1"/>
    <property type="molecule type" value="Genomic_DNA"/>
</dbReference>
<reference evidence="2 3" key="1">
    <citation type="submission" date="2020-08" db="EMBL/GenBank/DDBJ databases">
        <title>Genomic Encyclopedia of Archaeal and Bacterial Type Strains, Phase II (KMG-II): from individual species to whole genera.</title>
        <authorList>
            <person name="Goeker M."/>
        </authorList>
    </citation>
    <scope>NUCLEOTIDE SEQUENCE [LARGE SCALE GENOMIC DNA]</scope>
    <source>
        <strain evidence="2 3">DSM 43850</strain>
    </source>
</reference>
<feature type="transmembrane region" description="Helical" evidence="1">
    <location>
        <begin position="40"/>
        <end position="62"/>
    </location>
</feature>
<evidence type="ECO:0000313" key="2">
    <source>
        <dbReference type="EMBL" id="MBA8925582.1"/>
    </source>
</evidence>
<keyword evidence="1" id="KW-0812">Transmembrane</keyword>
<name>A0ABR6BFZ9_9PSEU</name>
<keyword evidence="1" id="KW-1133">Transmembrane helix</keyword>
<dbReference type="RefSeq" id="WP_025360256.1">
    <property type="nucleotide sequence ID" value="NZ_BAAABQ010000059.1"/>
</dbReference>
<proteinExistence type="predicted"/>
<keyword evidence="3" id="KW-1185">Reference proteome</keyword>